<dbReference type="InterPro" id="IPR054384">
    <property type="entry name" value="SecDF_P1_head"/>
</dbReference>
<keyword evidence="4 11" id="KW-0812">Transmembrane</keyword>
<dbReference type="InterPro" id="IPR005791">
    <property type="entry name" value="SecD"/>
</dbReference>
<dbReference type="Pfam" id="PF21760">
    <property type="entry name" value="SecD_1st"/>
    <property type="match status" value="1"/>
</dbReference>
<dbReference type="GO" id="GO:0015450">
    <property type="term" value="F:protein-transporting ATPase activity"/>
    <property type="evidence" value="ECO:0007669"/>
    <property type="project" value="InterPro"/>
</dbReference>
<evidence type="ECO:0000256" key="11">
    <source>
        <dbReference type="HAMAP-Rule" id="MF_01463"/>
    </source>
</evidence>
<evidence type="ECO:0000259" key="12">
    <source>
        <dbReference type="Pfam" id="PF02355"/>
    </source>
</evidence>
<keyword evidence="5 11" id="KW-0653">Protein transport</keyword>
<name>A0A1T2LAX6_9GAMM</name>
<evidence type="ECO:0000256" key="10">
    <source>
        <dbReference type="ARBA" id="ARBA00068220"/>
    </source>
</evidence>
<dbReference type="Pfam" id="PF07549">
    <property type="entry name" value="Sec_GG"/>
    <property type="match status" value="1"/>
</dbReference>
<dbReference type="NCBIfam" id="TIGR01129">
    <property type="entry name" value="secD"/>
    <property type="match status" value="1"/>
</dbReference>
<dbReference type="SUPFAM" id="SSF82866">
    <property type="entry name" value="Multidrug efflux transporter AcrB transmembrane domain"/>
    <property type="match status" value="1"/>
</dbReference>
<evidence type="ECO:0000256" key="7">
    <source>
        <dbReference type="ARBA" id="ARBA00023010"/>
    </source>
</evidence>
<feature type="transmembrane region" description="Helical" evidence="11">
    <location>
        <begin position="481"/>
        <end position="500"/>
    </location>
</feature>
<dbReference type="Pfam" id="PF13721">
    <property type="entry name" value="SecD-TM1"/>
    <property type="match status" value="1"/>
</dbReference>
<keyword evidence="7 11" id="KW-0811">Translocation</keyword>
<dbReference type="InterPro" id="IPR027398">
    <property type="entry name" value="SecD-TM"/>
</dbReference>
<dbReference type="FunFam" id="1.20.1640.10:FF:000004">
    <property type="entry name" value="Protein translocase subunit SecD"/>
    <property type="match status" value="1"/>
</dbReference>
<evidence type="ECO:0000313" key="17">
    <source>
        <dbReference type="Proteomes" id="UP000191110"/>
    </source>
</evidence>
<dbReference type="InterPro" id="IPR022646">
    <property type="entry name" value="SecD/SecF_CS"/>
</dbReference>
<evidence type="ECO:0000256" key="9">
    <source>
        <dbReference type="ARBA" id="ARBA00060774"/>
    </source>
</evidence>
<proteinExistence type="inferred from homology"/>
<comment type="function">
    <text evidence="11">Part of the Sec protein translocase complex. Interacts with the SecYEG preprotein conducting channel. SecDF uses the proton motive force (PMF) to complete protein translocation after the ATP-dependent function of SecA.</text>
</comment>
<dbReference type="GO" id="GO:0005886">
    <property type="term" value="C:plasma membrane"/>
    <property type="evidence" value="ECO:0007669"/>
    <property type="project" value="UniProtKB-SubCell"/>
</dbReference>
<dbReference type="Pfam" id="PF22599">
    <property type="entry name" value="SecDF_P1_head"/>
    <property type="match status" value="1"/>
</dbReference>
<dbReference type="HAMAP" id="MF_01463_B">
    <property type="entry name" value="SecD_B"/>
    <property type="match status" value="1"/>
</dbReference>
<dbReference type="FunFam" id="3.30.70.3400:FF:000003">
    <property type="entry name" value="Preprotein translocase subunit SecD"/>
    <property type="match status" value="1"/>
</dbReference>
<feature type="domain" description="Protein translocase subunit SecDF P1" evidence="14">
    <location>
        <begin position="227"/>
        <end position="285"/>
    </location>
</feature>
<dbReference type="InterPro" id="IPR055344">
    <property type="entry name" value="SecD_SecF_C_bact"/>
</dbReference>
<evidence type="ECO:0000259" key="13">
    <source>
        <dbReference type="Pfam" id="PF13721"/>
    </source>
</evidence>
<dbReference type="InterPro" id="IPR048634">
    <property type="entry name" value="SecD_SecF_C"/>
</dbReference>
<keyword evidence="17" id="KW-1185">Reference proteome</keyword>
<comment type="caution">
    <text evidence="16">The sequence shown here is derived from an EMBL/GenBank/DDBJ whole genome shotgun (WGS) entry which is preliminary data.</text>
</comment>
<gene>
    <name evidence="11" type="primary">secD</name>
    <name evidence="16" type="ORF">BOW53_00955</name>
</gene>
<evidence type="ECO:0000256" key="8">
    <source>
        <dbReference type="ARBA" id="ARBA00023136"/>
    </source>
</evidence>
<dbReference type="EMBL" id="MPRL01000002">
    <property type="protein sequence ID" value="OOZ42241.1"/>
    <property type="molecule type" value="Genomic_DNA"/>
</dbReference>
<feature type="transmembrane region" description="Helical" evidence="11">
    <location>
        <begin position="548"/>
        <end position="573"/>
    </location>
</feature>
<feature type="transmembrane region" description="Helical" evidence="11">
    <location>
        <begin position="506"/>
        <end position="527"/>
    </location>
</feature>
<feature type="domain" description="SecD export protein N-terminal TM" evidence="13">
    <location>
        <begin position="1"/>
        <end position="101"/>
    </location>
</feature>
<keyword evidence="6 11" id="KW-1133">Transmembrane helix</keyword>
<accession>A0A1T2LAX6</accession>
<sequence>MNRYPIWKYLILIAVVLVGGLYALPNLYGEDPAIQVSARSGDIDLAGQELVVQALKGAGIEMMSSRLEGNRLLIRFANTDIQLKAAEVVRERMGGNYITALNLAPATPDWLRAVDAEPMYLGLDLRGGVHFLMEVDMEAAVNQALEGYVGELRTLLRGEKIGYLTIQKEPDNLKIKYRNEEEREKSLSIIKSTFEGLDQAELDSDKGVFLRLSLKEQKIRDIRKQALKQNITTLRNRVNELGVAEPVIQQQGEERIVVQLPGVQDTTRAKEILGATATLEFRLVEEGSDAYEAKRTGRIPAGARLYSERNGNPILLKRRVMLTGDYITDAASGIEQQSGSPAVYITLDGKGAGRFSEATKDNIGKLMAVVFIESRSESKKINGETVKKKVRDAKVINVARIRDQLSKRFQITGLDSTTEARDLALLLRAGALAAPIEIVEERTVGPSLGKDNIDQGFASVVIGFAMVLVLMLFYYRAFGMVANMALTLNLVLIVAVLSMLQATLTLPGIAGIVLTVGMAVDANVLIFERIREELRLGNSPQASIHSGYAKALSTIADANITTLIAAIVLFSFGTGPIKGFAVTLSIGIVTSMFTAIFGTRAVINLMYGGRRVEKLSI</sequence>
<evidence type="ECO:0000313" key="16">
    <source>
        <dbReference type="EMBL" id="OOZ42241.1"/>
    </source>
</evidence>
<evidence type="ECO:0000256" key="5">
    <source>
        <dbReference type="ARBA" id="ARBA00022927"/>
    </source>
</evidence>
<feature type="domain" description="SecDF P1 head subdomain" evidence="15">
    <location>
        <begin position="305"/>
        <end position="434"/>
    </location>
</feature>
<keyword evidence="8 11" id="KW-0472">Membrane</keyword>
<feature type="domain" description="Protein export membrane protein SecD/SecF C-terminal" evidence="12">
    <location>
        <begin position="436"/>
        <end position="604"/>
    </location>
</feature>
<keyword evidence="3 11" id="KW-1003">Cell membrane</keyword>
<feature type="transmembrane region" description="Helical" evidence="11">
    <location>
        <begin position="579"/>
        <end position="603"/>
    </location>
</feature>
<feature type="transmembrane region" description="Helical" evidence="11">
    <location>
        <begin position="456"/>
        <end position="474"/>
    </location>
</feature>
<dbReference type="Gene3D" id="3.30.70.3400">
    <property type="match status" value="2"/>
</dbReference>
<dbReference type="GO" id="GO:0065002">
    <property type="term" value="P:intracellular protein transmembrane transport"/>
    <property type="evidence" value="ECO:0007669"/>
    <property type="project" value="UniProtKB-UniRule"/>
</dbReference>
<evidence type="ECO:0000259" key="14">
    <source>
        <dbReference type="Pfam" id="PF21760"/>
    </source>
</evidence>
<dbReference type="GO" id="GO:0006605">
    <property type="term" value="P:protein targeting"/>
    <property type="evidence" value="ECO:0007669"/>
    <property type="project" value="UniProtKB-UniRule"/>
</dbReference>
<dbReference type="Gene3D" id="1.20.1640.10">
    <property type="entry name" value="Multidrug efflux transporter AcrB transmembrane domain"/>
    <property type="match status" value="1"/>
</dbReference>
<organism evidence="16 17">
    <name type="scientific">Solemya pervernicosa gill symbiont</name>
    <dbReference type="NCBI Taxonomy" id="642797"/>
    <lineage>
        <taxon>Bacteria</taxon>
        <taxon>Pseudomonadati</taxon>
        <taxon>Pseudomonadota</taxon>
        <taxon>Gammaproteobacteria</taxon>
        <taxon>sulfur-oxidizing symbionts</taxon>
    </lineage>
</organism>
<comment type="similarity">
    <text evidence="9 11">Belongs to the SecD/SecF family. SecD subfamily.</text>
</comment>
<evidence type="ECO:0000256" key="6">
    <source>
        <dbReference type="ARBA" id="ARBA00022989"/>
    </source>
</evidence>
<dbReference type="RefSeq" id="WP_078482267.1">
    <property type="nucleotide sequence ID" value="NZ_MPRL01000002.1"/>
</dbReference>
<protein>
    <recommendedName>
        <fullName evidence="10 11">Protein translocase subunit SecD</fullName>
    </recommendedName>
</protein>
<keyword evidence="2 11" id="KW-0813">Transport</keyword>
<dbReference type="Gene3D" id="3.30.1360.200">
    <property type="match status" value="1"/>
</dbReference>
<dbReference type="AlphaFoldDB" id="A0A1T2LAX6"/>
<evidence type="ECO:0000256" key="4">
    <source>
        <dbReference type="ARBA" id="ARBA00022692"/>
    </source>
</evidence>
<dbReference type="OrthoDB" id="9805019at2"/>
<dbReference type="PANTHER" id="PTHR30081:SF1">
    <property type="entry name" value="PROTEIN TRANSLOCASE SUBUNIT SECD"/>
    <property type="match status" value="1"/>
</dbReference>
<evidence type="ECO:0000256" key="3">
    <source>
        <dbReference type="ARBA" id="ARBA00022475"/>
    </source>
</evidence>
<dbReference type="Proteomes" id="UP000191110">
    <property type="component" value="Unassembled WGS sequence"/>
</dbReference>
<dbReference type="InterPro" id="IPR048631">
    <property type="entry name" value="SecD_1st"/>
</dbReference>
<dbReference type="FunFam" id="3.30.1360.200:FF:000001">
    <property type="entry name" value="Protein translocase subunit SecD"/>
    <property type="match status" value="1"/>
</dbReference>
<dbReference type="InterPro" id="IPR022813">
    <property type="entry name" value="SecD/SecF_arch_bac"/>
</dbReference>
<evidence type="ECO:0000259" key="15">
    <source>
        <dbReference type="Pfam" id="PF22599"/>
    </source>
</evidence>
<evidence type="ECO:0000256" key="2">
    <source>
        <dbReference type="ARBA" id="ARBA00022448"/>
    </source>
</evidence>
<evidence type="ECO:0000256" key="1">
    <source>
        <dbReference type="ARBA" id="ARBA00004651"/>
    </source>
</evidence>
<comment type="subunit">
    <text evidence="11">Forms a complex with SecF. Part of the essential Sec protein translocation apparatus which comprises SecA, SecYEG and auxiliary proteins SecDF-YajC and YidC.</text>
</comment>
<dbReference type="NCBIfam" id="TIGR00916">
    <property type="entry name" value="2A0604s01"/>
    <property type="match status" value="1"/>
</dbReference>
<dbReference type="GO" id="GO:0043952">
    <property type="term" value="P:protein transport by the Sec complex"/>
    <property type="evidence" value="ECO:0007669"/>
    <property type="project" value="UniProtKB-UniRule"/>
</dbReference>
<reference evidence="16 17" key="1">
    <citation type="submission" date="2016-11" db="EMBL/GenBank/DDBJ databases">
        <title>Mixed transmission modes and dynamic genome evolution in an obligate animal-bacterial symbiosis.</title>
        <authorList>
            <person name="Russell S.L."/>
            <person name="Corbett-Detig R.B."/>
            <person name="Cavanaugh C.M."/>
        </authorList>
    </citation>
    <scope>NUCLEOTIDE SEQUENCE [LARGE SCALE GENOMIC DNA]</scope>
    <source>
        <strain evidence="16">Sveles-Q1</strain>
    </source>
</reference>
<comment type="caution">
    <text evidence="11">Lacks conserved residue(s) required for the propagation of feature annotation.</text>
</comment>
<dbReference type="PANTHER" id="PTHR30081">
    <property type="entry name" value="PROTEIN-EXPORT MEMBRANE PROTEIN SEC"/>
    <property type="match status" value="1"/>
</dbReference>
<comment type="subcellular location">
    <subcellularLocation>
        <location evidence="1 11">Cell membrane</location>
        <topology evidence="1 11">Multi-pass membrane protein</topology>
    </subcellularLocation>
</comment>
<dbReference type="Pfam" id="PF02355">
    <property type="entry name" value="SecD_SecF_C"/>
    <property type="match status" value="1"/>
</dbReference>